<dbReference type="AlphaFoldDB" id="A0A7U3Q6M0"/>
<dbReference type="EMBL" id="CP064939">
    <property type="protein sequence ID" value="QPH38885.1"/>
    <property type="molecule type" value="Genomic_DNA"/>
</dbReference>
<keyword evidence="2" id="KW-1185">Reference proteome</keyword>
<protein>
    <submittedName>
        <fullName evidence="1">Uncharacterized protein</fullName>
    </submittedName>
</protein>
<evidence type="ECO:0000313" key="1">
    <source>
        <dbReference type="EMBL" id="QPH38885.1"/>
    </source>
</evidence>
<accession>A0A7U3Q6M0</accession>
<dbReference type="RefSeq" id="WP_196098360.1">
    <property type="nucleotide sequence ID" value="NZ_CP064939.1"/>
</dbReference>
<organism evidence="1 2">
    <name type="scientific">Pedobacter endophyticus</name>
    <dbReference type="NCBI Taxonomy" id="2789740"/>
    <lineage>
        <taxon>Bacteria</taxon>
        <taxon>Pseudomonadati</taxon>
        <taxon>Bacteroidota</taxon>
        <taxon>Sphingobacteriia</taxon>
        <taxon>Sphingobacteriales</taxon>
        <taxon>Sphingobacteriaceae</taxon>
        <taxon>Pedobacter</taxon>
    </lineage>
</organism>
<proteinExistence type="predicted"/>
<evidence type="ECO:0000313" key="2">
    <source>
        <dbReference type="Proteomes" id="UP000594759"/>
    </source>
</evidence>
<reference evidence="1 2" key="1">
    <citation type="submission" date="2020-11" db="EMBL/GenBank/DDBJ databases">
        <title>Pedobacter endophytica, an endophytic bacteria isolated form Carex pumila.</title>
        <authorList>
            <person name="Peng Y."/>
            <person name="Jiang L."/>
            <person name="Lee J."/>
        </authorList>
    </citation>
    <scope>NUCLEOTIDE SEQUENCE [LARGE SCALE GENOMIC DNA]</scope>
    <source>
        <strain evidence="1 2">JBR3-12</strain>
    </source>
</reference>
<name>A0A7U3Q6M0_9SPHI</name>
<sequence>MKDEKDALPFVFKTIAAEGESRLRGLDQFADILEIAYALFQDKILIDEIGDPFVGLLEQKSVYENFNRTFLLPWYIYCI</sequence>
<dbReference type="KEGG" id="pex:IZT61_17735"/>
<dbReference type="Proteomes" id="UP000594759">
    <property type="component" value="Chromosome"/>
</dbReference>
<gene>
    <name evidence="1" type="ORF">IZT61_17735</name>
</gene>